<evidence type="ECO:0000256" key="12">
    <source>
        <dbReference type="ARBA" id="ARBA00032932"/>
    </source>
</evidence>
<feature type="transmembrane region" description="Helical" evidence="14">
    <location>
        <begin position="82"/>
        <end position="102"/>
    </location>
</feature>
<evidence type="ECO:0000256" key="9">
    <source>
        <dbReference type="ARBA" id="ARBA00023136"/>
    </source>
</evidence>
<evidence type="ECO:0000256" key="13">
    <source>
        <dbReference type="ARBA" id="ARBA00047594"/>
    </source>
</evidence>
<dbReference type="PANTHER" id="PTHR30622">
    <property type="entry name" value="UNDECAPRENYL-DIPHOSPHATASE"/>
    <property type="match status" value="1"/>
</dbReference>
<accession>A0ABS7DIE6</accession>
<dbReference type="NCBIfam" id="NF001393">
    <property type="entry name" value="PRK00281.2-4"/>
    <property type="match status" value="1"/>
</dbReference>
<proteinExistence type="inferred from homology"/>
<name>A0ABS7DIE6_9GAMM</name>
<evidence type="ECO:0000256" key="11">
    <source>
        <dbReference type="ARBA" id="ARBA00032707"/>
    </source>
</evidence>
<evidence type="ECO:0000256" key="10">
    <source>
        <dbReference type="ARBA" id="ARBA00023251"/>
    </source>
</evidence>
<comment type="subcellular location">
    <subcellularLocation>
        <location evidence="1 14">Cell membrane</location>
        <topology evidence="1 14">Multi-pass membrane protein</topology>
    </subcellularLocation>
</comment>
<evidence type="ECO:0000256" key="8">
    <source>
        <dbReference type="ARBA" id="ARBA00022989"/>
    </source>
</evidence>
<evidence type="ECO:0000256" key="6">
    <source>
        <dbReference type="ARBA" id="ARBA00022692"/>
    </source>
</evidence>
<keyword evidence="10 14" id="KW-0046">Antibiotic resistance</keyword>
<evidence type="ECO:0000256" key="7">
    <source>
        <dbReference type="ARBA" id="ARBA00022801"/>
    </source>
</evidence>
<gene>
    <name evidence="14" type="primary">uppP</name>
    <name evidence="15" type="ORF">J5V48_08180</name>
</gene>
<evidence type="ECO:0000313" key="15">
    <source>
        <dbReference type="EMBL" id="MBW7570869.1"/>
    </source>
</evidence>
<dbReference type="EC" id="3.6.1.27" evidence="3 14"/>
<organism evidence="15 16">
    <name type="scientific">Succinivibrio faecicola</name>
    <dbReference type="NCBI Taxonomy" id="2820300"/>
    <lineage>
        <taxon>Bacteria</taxon>
        <taxon>Pseudomonadati</taxon>
        <taxon>Pseudomonadota</taxon>
        <taxon>Gammaproteobacteria</taxon>
        <taxon>Aeromonadales</taxon>
        <taxon>Succinivibrionaceae</taxon>
        <taxon>Succinivibrio</taxon>
    </lineage>
</organism>
<dbReference type="GO" id="GO:0050380">
    <property type="term" value="F:undecaprenyl-diphosphatase activity"/>
    <property type="evidence" value="ECO:0007669"/>
    <property type="project" value="UniProtKB-EC"/>
</dbReference>
<feature type="transmembrane region" description="Helical" evidence="14">
    <location>
        <begin position="258"/>
        <end position="277"/>
    </location>
</feature>
<dbReference type="NCBIfam" id="TIGR00753">
    <property type="entry name" value="undec_PP_bacA"/>
    <property type="match status" value="1"/>
</dbReference>
<keyword evidence="7 14" id="KW-0378">Hydrolase</keyword>
<feature type="transmembrane region" description="Helical" evidence="14">
    <location>
        <begin position="196"/>
        <end position="218"/>
    </location>
</feature>
<protein>
    <recommendedName>
        <fullName evidence="4 14">Undecaprenyl-diphosphatase</fullName>
        <ecNumber evidence="3 14">3.6.1.27</ecNumber>
    </recommendedName>
    <alternativeName>
        <fullName evidence="12 14">Bacitracin resistance protein</fullName>
    </alternativeName>
    <alternativeName>
        <fullName evidence="11 14">Undecaprenyl pyrophosphate phosphatase</fullName>
    </alternativeName>
</protein>
<sequence length="278" mass="30412">MALLHVLVLAIIQGLTEFLPVSSSAHLIFPSHLLGWPDQGLAFDVAVHFGTLLAVILYYMADLVKIGSYTIEAAIKFKITPIARIGLCIIIATIPVCIGGIFLESVVESIRENIHVIAWTTIGFGLLLGFASYANRKMIWRNISPNQGARADSLRQLTYVQALFIGMAQVIAVIPGTSRSGITLTAGLFLGMKPEAAARFSFLLSIPVILASALFELIKIYKTPELSVDWMSIILGSFLSFIVALIVIHLFLKYIAKSGMALFVIYRVLLGAVLLWMF</sequence>
<keyword evidence="16" id="KW-1185">Reference proteome</keyword>
<evidence type="ECO:0000313" key="16">
    <source>
        <dbReference type="Proteomes" id="UP000731465"/>
    </source>
</evidence>
<feature type="transmembrane region" description="Helical" evidence="14">
    <location>
        <begin position="114"/>
        <end position="135"/>
    </location>
</feature>
<keyword evidence="14" id="KW-0133">Cell shape</keyword>
<evidence type="ECO:0000256" key="3">
    <source>
        <dbReference type="ARBA" id="ARBA00012374"/>
    </source>
</evidence>
<dbReference type="PANTHER" id="PTHR30622:SF4">
    <property type="entry name" value="UNDECAPRENYL-DIPHOSPHATASE"/>
    <property type="match status" value="1"/>
</dbReference>
<keyword evidence="8 14" id="KW-1133">Transmembrane helix</keyword>
<keyword evidence="9 14" id="KW-0472">Membrane</keyword>
<reference evidence="15 16" key="1">
    <citation type="submission" date="2021-03" db="EMBL/GenBank/DDBJ databases">
        <title>Succinivibrio sp. nov. isolated from feces of cow.</title>
        <authorList>
            <person name="Choi J.-Y."/>
        </authorList>
    </citation>
    <scope>NUCLEOTIDE SEQUENCE [LARGE SCALE GENOMIC DNA]</scope>
    <source>
        <strain evidence="15 16">AGMB01872</strain>
    </source>
</reference>
<evidence type="ECO:0000256" key="1">
    <source>
        <dbReference type="ARBA" id="ARBA00004651"/>
    </source>
</evidence>
<keyword evidence="14" id="KW-0961">Cell wall biogenesis/degradation</keyword>
<dbReference type="HAMAP" id="MF_01006">
    <property type="entry name" value="Undec_diphosphatase"/>
    <property type="match status" value="1"/>
</dbReference>
<keyword evidence="6 14" id="KW-0812">Transmembrane</keyword>
<feature type="transmembrane region" description="Helical" evidence="14">
    <location>
        <begin position="156"/>
        <end position="176"/>
    </location>
</feature>
<feature type="transmembrane region" description="Helical" evidence="14">
    <location>
        <begin position="40"/>
        <end position="61"/>
    </location>
</feature>
<keyword evidence="5 14" id="KW-1003">Cell membrane</keyword>
<comment type="similarity">
    <text evidence="2 14">Belongs to the UppP family.</text>
</comment>
<comment type="caution">
    <text evidence="15">The sequence shown here is derived from an EMBL/GenBank/DDBJ whole genome shotgun (WGS) entry which is preliminary data.</text>
</comment>
<dbReference type="EMBL" id="JAGFNY010000033">
    <property type="protein sequence ID" value="MBW7570869.1"/>
    <property type="molecule type" value="Genomic_DNA"/>
</dbReference>
<feature type="transmembrane region" description="Helical" evidence="14">
    <location>
        <begin position="230"/>
        <end position="252"/>
    </location>
</feature>
<evidence type="ECO:0000256" key="5">
    <source>
        <dbReference type="ARBA" id="ARBA00022475"/>
    </source>
</evidence>
<dbReference type="Proteomes" id="UP000731465">
    <property type="component" value="Unassembled WGS sequence"/>
</dbReference>
<dbReference type="RefSeq" id="WP_219938094.1">
    <property type="nucleotide sequence ID" value="NZ_JAGFNY010000033.1"/>
</dbReference>
<evidence type="ECO:0000256" key="14">
    <source>
        <dbReference type="HAMAP-Rule" id="MF_01006"/>
    </source>
</evidence>
<comment type="miscellaneous">
    <text evidence="14">Bacitracin is thought to be involved in the inhibition of peptidoglycan synthesis by sequestering undecaprenyl diphosphate, thereby reducing the pool of lipid carrier available.</text>
</comment>
<evidence type="ECO:0000256" key="4">
    <source>
        <dbReference type="ARBA" id="ARBA00021581"/>
    </source>
</evidence>
<comment type="function">
    <text evidence="14">Catalyzes the dephosphorylation of undecaprenyl diphosphate (UPP). Confers resistance to bacitracin.</text>
</comment>
<dbReference type="InterPro" id="IPR003824">
    <property type="entry name" value="UppP"/>
</dbReference>
<dbReference type="Pfam" id="PF02673">
    <property type="entry name" value="BacA"/>
    <property type="match status" value="1"/>
</dbReference>
<comment type="catalytic activity">
    <reaction evidence="13 14">
        <text>di-trans,octa-cis-undecaprenyl diphosphate + H2O = di-trans,octa-cis-undecaprenyl phosphate + phosphate + H(+)</text>
        <dbReference type="Rhea" id="RHEA:28094"/>
        <dbReference type="ChEBI" id="CHEBI:15377"/>
        <dbReference type="ChEBI" id="CHEBI:15378"/>
        <dbReference type="ChEBI" id="CHEBI:43474"/>
        <dbReference type="ChEBI" id="CHEBI:58405"/>
        <dbReference type="ChEBI" id="CHEBI:60392"/>
        <dbReference type="EC" id="3.6.1.27"/>
    </reaction>
</comment>
<evidence type="ECO:0000256" key="2">
    <source>
        <dbReference type="ARBA" id="ARBA00010621"/>
    </source>
</evidence>
<keyword evidence="14" id="KW-0573">Peptidoglycan synthesis</keyword>